<proteinExistence type="predicted"/>
<dbReference type="Proteomes" id="UP000193144">
    <property type="component" value="Unassembled WGS sequence"/>
</dbReference>
<organism evidence="1 2">
    <name type="scientific">Clohesyomyces aquaticus</name>
    <dbReference type="NCBI Taxonomy" id="1231657"/>
    <lineage>
        <taxon>Eukaryota</taxon>
        <taxon>Fungi</taxon>
        <taxon>Dikarya</taxon>
        <taxon>Ascomycota</taxon>
        <taxon>Pezizomycotina</taxon>
        <taxon>Dothideomycetes</taxon>
        <taxon>Pleosporomycetidae</taxon>
        <taxon>Pleosporales</taxon>
        <taxon>Lindgomycetaceae</taxon>
        <taxon>Clohesyomyces</taxon>
    </lineage>
</organism>
<reference evidence="1 2" key="1">
    <citation type="submission" date="2016-07" db="EMBL/GenBank/DDBJ databases">
        <title>Pervasive Adenine N6-methylation of Active Genes in Fungi.</title>
        <authorList>
            <consortium name="DOE Joint Genome Institute"/>
            <person name="Mondo S.J."/>
            <person name="Dannebaum R.O."/>
            <person name="Kuo R.C."/>
            <person name="Labutti K."/>
            <person name="Haridas S."/>
            <person name="Kuo A."/>
            <person name="Salamov A."/>
            <person name="Ahrendt S.R."/>
            <person name="Lipzen A."/>
            <person name="Sullivan W."/>
            <person name="Andreopoulos W.B."/>
            <person name="Clum A."/>
            <person name="Lindquist E."/>
            <person name="Daum C."/>
            <person name="Ramamoorthy G.K."/>
            <person name="Gryganskyi A."/>
            <person name="Culley D."/>
            <person name="Magnuson J.K."/>
            <person name="James T.Y."/>
            <person name="O'Malley M.A."/>
            <person name="Stajich J.E."/>
            <person name="Spatafora J.W."/>
            <person name="Visel A."/>
            <person name="Grigoriev I.V."/>
        </authorList>
    </citation>
    <scope>NUCLEOTIDE SEQUENCE [LARGE SCALE GENOMIC DNA]</scope>
    <source>
        <strain evidence="1 2">CBS 115471</strain>
    </source>
</reference>
<evidence type="ECO:0000313" key="1">
    <source>
        <dbReference type="EMBL" id="ORY07139.1"/>
    </source>
</evidence>
<evidence type="ECO:0000313" key="2">
    <source>
        <dbReference type="Proteomes" id="UP000193144"/>
    </source>
</evidence>
<dbReference type="AlphaFoldDB" id="A0A1Y1ZA50"/>
<keyword evidence="2" id="KW-1185">Reference proteome</keyword>
<comment type="caution">
    <text evidence="1">The sequence shown here is derived from an EMBL/GenBank/DDBJ whole genome shotgun (WGS) entry which is preliminary data.</text>
</comment>
<sequence>MGLAVPRSLAAPVEASAAVHKAGEVYDEGAQYDLFSHGNCDWNPVANGTSLAKIYKDFRCTFYTDGKCKDRLVTAVGSTEVYGLLPFYNCRVPPDVAPVVIRRNAAESNEPMIRDIGKVWRYEETTLVAGGEFVFVRMDGSMTLGEVFPYGRCDFYATEDCDDAATTVEGPWGGHFNPPIRSYICSRPVFEDVGKAIHTDDKEVIIWGSIDRECINNTETYLARVELTRNVDCVFYTDTGCKGEPTNLDGPTTRKVAFFSYFCPVPDPPKEADSPSVASVPSALSTSDEASIVDIGKAWEANNRDQTLWGTFICECINTNAQMIRAQLTKKTTCVVYANPECQGESTGLDGPTQKVVSFNSYWCSVPTATLSIKTRIAPSLLCLSRWSSAMKLPPNPRISAKPGRTLTT</sequence>
<gene>
    <name evidence="1" type="ORF">BCR34DRAFT_28470</name>
</gene>
<name>A0A1Y1ZA50_9PLEO</name>
<protein>
    <submittedName>
        <fullName evidence="1">Uncharacterized protein</fullName>
    </submittedName>
</protein>
<dbReference type="EMBL" id="MCFA01000111">
    <property type="protein sequence ID" value="ORY07139.1"/>
    <property type="molecule type" value="Genomic_DNA"/>
</dbReference>
<accession>A0A1Y1ZA50</accession>